<gene>
    <name evidence="7" type="ORF">QFF56_00360</name>
</gene>
<dbReference type="PROSITE" id="PS50847">
    <property type="entry name" value="GRAM_POS_ANCHORING"/>
    <property type="match status" value="1"/>
</dbReference>
<protein>
    <submittedName>
        <fullName evidence="7">Rib/alpha-like domain-containing protein</fullName>
    </submittedName>
</protein>
<feature type="region of interest" description="Disordered" evidence="5">
    <location>
        <begin position="1729"/>
        <end position="1776"/>
    </location>
</feature>
<dbReference type="Proteomes" id="UP001238155">
    <property type="component" value="Chromosome"/>
</dbReference>
<evidence type="ECO:0000256" key="1">
    <source>
        <dbReference type="ARBA" id="ARBA00022512"/>
    </source>
</evidence>
<dbReference type="InterPro" id="IPR044055">
    <property type="entry name" value="RibLong"/>
</dbReference>
<feature type="compositionally biased region" description="Low complexity" evidence="5">
    <location>
        <begin position="60"/>
        <end position="69"/>
    </location>
</feature>
<reference evidence="7" key="1">
    <citation type="submission" date="2023-04" db="EMBL/GenBank/DDBJ databases">
        <title>Four porcine-derived lactic acid bacteria strains analyses and their evaluation as potential probiotics based on genomics.</title>
        <authorList>
            <person name="Niu D."/>
        </authorList>
    </citation>
    <scope>NUCLEOTIDE SEQUENCE</scope>
    <source>
        <strain evidence="7">ZSB1</strain>
    </source>
</reference>
<feature type="region of interest" description="Disordered" evidence="5">
    <location>
        <begin position="39"/>
        <end position="168"/>
    </location>
</feature>
<dbReference type="InterPro" id="IPR019931">
    <property type="entry name" value="LPXTG_anchor"/>
</dbReference>
<accession>A0AAJ6K346</accession>
<dbReference type="NCBIfam" id="NF038186">
    <property type="entry name" value="YPDG_rpt"/>
    <property type="match status" value="1"/>
</dbReference>
<proteinExistence type="predicted"/>
<dbReference type="InterPro" id="IPR005877">
    <property type="entry name" value="YSIRK_signal_dom"/>
</dbReference>
<dbReference type="NCBIfam" id="TIGR01168">
    <property type="entry name" value="YSIRK_signal"/>
    <property type="match status" value="1"/>
</dbReference>
<feature type="compositionally biased region" description="Polar residues" evidence="5">
    <location>
        <begin position="1732"/>
        <end position="1758"/>
    </location>
</feature>
<feature type="region of interest" description="Disordered" evidence="5">
    <location>
        <begin position="1575"/>
        <end position="1597"/>
    </location>
</feature>
<evidence type="ECO:0000313" key="8">
    <source>
        <dbReference type="Proteomes" id="UP001238155"/>
    </source>
</evidence>
<name>A0AAJ6K346_9LACO</name>
<dbReference type="NCBIfam" id="TIGR01167">
    <property type="entry name" value="LPXTG_anchor"/>
    <property type="match status" value="1"/>
</dbReference>
<evidence type="ECO:0000259" key="6">
    <source>
        <dbReference type="PROSITE" id="PS50847"/>
    </source>
</evidence>
<evidence type="ECO:0000256" key="2">
    <source>
        <dbReference type="ARBA" id="ARBA00022525"/>
    </source>
</evidence>
<feature type="domain" description="Gram-positive cocci surface proteins LPxTG" evidence="6">
    <location>
        <begin position="1765"/>
        <end position="1804"/>
    </location>
</feature>
<keyword evidence="1" id="KW-0134">Cell wall</keyword>
<dbReference type="Pfam" id="PF04650">
    <property type="entry name" value="YSIRK_signal"/>
    <property type="match status" value="1"/>
</dbReference>
<keyword evidence="4" id="KW-0572">Peptidoglycan-anchor</keyword>
<evidence type="ECO:0000256" key="3">
    <source>
        <dbReference type="ARBA" id="ARBA00022729"/>
    </source>
</evidence>
<evidence type="ECO:0000256" key="5">
    <source>
        <dbReference type="SAM" id="MobiDB-lite"/>
    </source>
</evidence>
<evidence type="ECO:0000313" key="7">
    <source>
        <dbReference type="EMBL" id="WHQ80227.1"/>
    </source>
</evidence>
<evidence type="ECO:0000256" key="4">
    <source>
        <dbReference type="ARBA" id="ARBA00023088"/>
    </source>
</evidence>
<dbReference type="Pfam" id="PF00746">
    <property type="entry name" value="Gram_pos_anchor"/>
    <property type="match status" value="1"/>
</dbReference>
<dbReference type="NCBIfam" id="TIGR02331">
    <property type="entry name" value="rib_alpha"/>
    <property type="match status" value="4"/>
</dbReference>
<dbReference type="InterPro" id="IPR012706">
    <property type="entry name" value="Rib_alpha_Esp_rpt"/>
</dbReference>
<dbReference type="EMBL" id="CP123751">
    <property type="protein sequence ID" value="WHQ80227.1"/>
    <property type="molecule type" value="Genomic_DNA"/>
</dbReference>
<feature type="region of interest" description="Disordered" evidence="5">
    <location>
        <begin position="1279"/>
        <end position="1300"/>
    </location>
</feature>
<dbReference type="RefSeq" id="WP_283534716.1">
    <property type="nucleotide sequence ID" value="NZ_CP123751.1"/>
</dbReference>
<organism evidence="7 8">
    <name type="scientific">Ligilactobacillus animalis</name>
    <dbReference type="NCBI Taxonomy" id="1605"/>
    <lineage>
        <taxon>Bacteria</taxon>
        <taxon>Bacillati</taxon>
        <taxon>Bacillota</taxon>
        <taxon>Bacilli</taxon>
        <taxon>Lactobacillales</taxon>
        <taxon>Lactobacillaceae</taxon>
        <taxon>Ligilactobacillus</taxon>
    </lineage>
</organism>
<keyword evidence="3" id="KW-0732">Signal</keyword>
<keyword evidence="2" id="KW-0964">Secreted</keyword>
<dbReference type="Pfam" id="PF18957">
    <property type="entry name" value="RibLong"/>
    <property type="match status" value="1"/>
</dbReference>
<feature type="compositionally biased region" description="Low complexity" evidence="5">
    <location>
        <begin position="112"/>
        <end position="168"/>
    </location>
</feature>
<sequence length="1804" mass="190784">MEPKHQRFTIKKFSVGVASVLIGTTFAVHRTNSVLADQTNTEPGTEMVETAAEDPGDTLAATEEANNENGAPVEDATTNETPQAETPMTDSNETTEAPTSEDVTITNDSTIVPETPEVADTPETTPEVTDTTQTTEAPAETETQPSETTTAETPQPEVQPETEAQPAAEEAPIFRAATTTGEEAQPSAQADGPSVSDTLQEELEKNAIYSPGDPTAKQTYSGKAWLDTSRDGLDGMGKDSTPMAGVKVYLQWVNGNGYVSKIYYTTTNADGTFAIDLSDPNGLEKAKFVLAGDAKFSIRTWVQNPDPKKYSIIQAGDKIYGFHTRTNRKNESWDFTAGINRIVNSMVIFQEKMGLEDWLVKPEDQWETPPNADGSWPDRGLSGAVTGWVWYENGDAAGTLANQWINDSNDVKATGTKVVASYLNDEVTILIDNWATSYKGYSLDDMKAAQAEIIAKYQEEHGVGSHIAESVVGTADANGRYYIPFRGLYGASATTKGLAVGEDKWHTLVSDADVNNSNITLWNGTALGPLRHINAKYIYVMPLIDNYNIWNDAFTNNMFQDASSYLTSVGTTQNYGSVNFALLTPQPMIDILDYNTGDDHGFAGDKVESVVGGLFPSREYQVQWFKDGVAYGSAQTITSSTDGTYKPDIFTVPDDIKGDTNFTVAIFEQGENTKSLDNALALDSFIASVPVADSYVPVYKEVAGTIGQDTAPVTPTFTDATGQATTAPTGTKFTPAADADIPADIKATVPANAKVLDPADVTIDEATGAVTVKGTALTGKGTYVTPVQVTYPDGSKDFVYVTVNVANDAATTFEATGGELTKDFGQTPTPEEILGKVTTNYPDTLNEQPTMAIKEGTTLPDGQTPGDFDIPVVVTYPDGSTDEVTVKVTIKALIADDYDATGGQLDKELGSPTTADEVIGKVTFTEAGKTEPIATPAGATITVDDPASLPDGNTAGVYDVPVTVTYPDGTTDKTSVKVVVGNVIPITDPTQPTPEGYVRVTFDQGANGTFVADAKTMFDVKVGTAMTEVPVPTVTPEADHLHTGWSPELAETVTDAANYVAQYKIKDNVQYIVEGGTINKAFGDPTTADEVIGAVITGYPTDQTPQPTITVDDPSKLPNGTEAGEFDIPVTVTLPDGTTSTTTVKVIVMDKVIDRTNDPNAPTPEGYVRVTFDAGTDGKFADGASYIFDVKEGTSIGEVQIPTVIANEGFVQKDGAEAWSPVLPETFTTGGTFVAQYRTAASDADKYDPIYNSIEKPAGEATTEADVIGAVIVPDFPTDGEQPKVTVDDPSKLPDGNTPGVFDIPVTVTYPDGSTDNGTVKVTVLDKIIDRTNDPDAPTPAGYVRVTFDAGANGKFADGASYIFDVREGTPASEVTVPTIEPAEGYVQDGWDPVLPDTFTTGGTFVAQYKVAATDADKYDLTGKDITTPVGSTPAAEDGIGNVPELPPGTKFEWKTPVDTTTPGDKEGTIVVTYPDGSSEEVTVKVTVTEKPTDADKYEPTGKDITTLVGGTPAAEDGIGNVPELPPGTKFEWKTPVDTTTPGDKEGTIVVTYPDGSSEEVTVKVTVTENLTDADKYEPTGKDITTPVGGTPAAEDGIGNVPELPPGTKFEWKTPVDTTTPGDKEGTIIVTYPDGSTDEITVKITVTDNKTDADKNEPITKQIEVVQGQVPDAKDAIANLGDLPAGTKVEWVETPDTSKVGTFKALVKVTYPDGSVDIVETTITVKAKATAGGQTPGTPSQKPEAPATTSTTNKQTPPSAAKTELPQTGDSDDQKAKALGAALAGLAGLAGLGALKSKKKREEE</sequence>
<dbReference type="InterPro" id="IPR059115">
    <property type="entry name" value="Rib"/>
</dbReference>
<feature type="compositionally biased region" description="Polar residues" evidence="5">
    <location>
        <begin position="76"/>
        <end position="110"/>
    </location>
</feature>
<dbReference type="Pfam" id="PF08428">
    <property type="entry name" value="Rib"/>
    <property type="match status" value="7"/>
</dbReference>